<dbReference type="PANTHER" id="PTHR43826">
    <property type="entry name" value="GLUCOSE-6-PHOSPHATE EXCHANGER SLC37A4"/>
    <property type="match status" value="1"/>
</dbReference>
<evidence type="ECO:0000259" key="7">
    <source>
        <dbReference type="PROSITE" id="PS50850"/>
    </source>
</evidence>
<dbReference type="SUPFAM" id="SSF103473">
    <property type="entry name" value="MFS general substrate transporter"/>
    <property type="match status" value="1"/>
</dbReference>
<feature type="transmembrane region" description="Helical" evidence="6">
    <location>
        <begin position="44"/>
        <end position="69"/>
    </location>
</feature>
<feature type="transmembrane region" description="Helical" evidence="6">
    <location>
        <begin position="107"/>
        <end position="129"/>
    </location>
</feature>
<feature type="transmembrane region" description="Helical" evidence="6">
    <location>
        <begin position="284"/>
        <end position="305"/>
    </location>
</feature>
<dbReference type="EMBL" id="CP043424">
    <property type="protein sequence ID" value="QIW11583.1"/>
    <property type="molecule type" value="Genomic_DNA"/>
</dbReference>
<feature type="transmembrane region" description="Helical" evidence="6">
    <location>
        <begin position="400"/>
        <end position="423"/>
    </location>
</feature>
<evidence type="ECO:0000313" key="8">
    <source>
        <dbReference type="EMBL" id="AXA33356.1"/>
    </source>
</evidence>
<sequence length="434" mass="47904">MKNNVLSRVDASYKKMRMEVISITFFSYIVFYIARKNFAAAAPALMSSIGMTDTQFGLMSSGFYIIYGLSKFGSGFIADNVNVRFILGPVLILIGIVNILLGSSSSIIILTGLYWLTAILQGSGFPPIAKSLNFWFSKKERGMWYSIWNSSHNIGGALAPLIASQAIVMTGNWRMAFYVPAVIAIAMGIIALVFMKDKPEKYKLPSIGQWKQDKAEIQVEAKSAIVMSTWQMFIRYVLLNPVVLFAIFGDLCIYVVRTSVNDWSAIYFTQVANWGLDKSNSLNFWFEIGGIVGGLVGGFISDIFFKSNRWTSCAVYVLILFVSFILLPFAIDTSYLLTSLIFMAIGAGIYGPQLLFALGIIESVHKNAAGAATGLKGFITYLGAAMAGLPIALVKVSYSWTGVFTVIIFMNILLIFVLTLLIYTERKQNKIVSI</sequence>
<dbReference type="GO" id="GO:0061513">
    <property type="term" value="F:glucose 6-phosphate:phosphate antiporter activity"/>
    <property type="evidence" value="ECO:0007669"/>
    <property type="project" value="TreeGrafter"/>
</dbReference>
<dbReference type="AlphaFoldDB" id="A0A2Z4XXA9"/>
<comment type="subcellular location">
    <subcellularLocation>
        <location evidence="1">Endomembrane system</location>
        <topology evidence="1">Multi-pass membrane protein</topology>
    </subcellularLocation>
</comment>
<comment type="similarity">
    <text evidence="2">Belongs to the major facilitator superfamily. Organophosphate:Pi antiporter (OPA) (TC 2.A.1.4) family.</text>
</comment>
<dbReference type="EMBL" id="CP021781">
    <property type="protein sequence ID" value="AXA33356.1"/>
    <property type="molecule type" value="Genomic_DNA"/>
</dbReference>
<name>A0A2Z4XXA9_9GAMM</name>
<organism evidence="8 10">
    <name type="scientific">Francisella adeliensis</name>
    <dbReference type="NCBI Taxonomy" id="2007306"/>
    <lineage>
        <taxon>Bacteria</taxon>
        <taxon>Pseudomonadati</taxon>
        <taxon>Pseudomonadota</taxon>
        <taxon>Gammaproteobacteria</taxon>
        <taxon>Thiotrichales</taxon>
        <taxon>Francisellaceae</taxon>
        <taxon>Francisella</taxon>
    </lineage>
</organism>
<feature type="transmembrane region" description="Helical" evidence="6">
    <location>
        <begin position="20"/>
        <end position="38"/>
    </location>
</feature>
<dbReference type="GO" id="GO:0012505">
    <property type="term" value="C:endomembrane system"/>
    <property type="evidence" value="ECO:0007669"/>
    <property type="project" value="UniProtKB-SubCell"/>
</dbReference>
<dbReference type="KEGG" id="fad:CDH04_02520"/>
<keyword evidence="5 6" id="KW-0472">Membrane</keyword>
<evidence type="ECO:0000256" key="3">
    <source>
        <dbReference type="ARBA" id="ARBA00022692"/>
    </source>
</evidence>
<evidence type="ECO:0000313" key="11">
    <source>
        <dbReference type="Proteomes" id="UP000681131"/>
    </source>
</evidence>
<evidence type="ECO:0000313" key="9">
    <source>
        <dbReference type="EMBL" id="QIW11583.1"/>
    </source>
</evidence>
<reference evidence="8 10" key="1">
    <citation type="submission" date="2017-06" db="EMBL/GenBank/DDBJ databases">
        <title>Complete genome of Francisella adeliensis.</title>
        <authorList>
            <person name="Vallesi A."/>
            <person name="Sjodin A."/>
        </authorList>
    </citation>
    <scope>NUCLEOTIDE SEQUENCE [LARGE SCALE GENOMIC DNA]</scope>
    <source>
        <strain evidence="8 10">FDC440</strain>
    </source>
</reference>
<proteinExistence type="inferred from homology"/>
<dbReference type="Gene3D" id="1.20.1250.20">
    <property type="entry name" value="MFS general substrate transporter like domains"/>
    <property type="match status" value="2"/>
</dbReference>
<gene>
    <name evidence="8" type="ORF">CDH04_02520</name>
    <name evidence="9" type="ORF">FZC43_02520</name>
</gene>
<feature type="transmembrane region" description="Helical" evidence="6">
    <location>
        <begin position="237"/>
        <end position="256"/>
    </location>
</feature>
<evidence type="ECO:0000313" key="10">
    <source>
        <dbReference type="Proteomes" id="UP000251120"/>
    </source>
</evidence>
<evidence type="ECO:0000256" key="6">
    <source>
        <dbReference type="SAM" id="Phobius"/>
    </source>
</evidence>
<feature type="transmembrane region" description="Helical" evidence="6">
    <location>
        <begin position="373"/>
        <end position="394"/>
    </location>
</feature>
<dbReference type="GO" id="GO:0005886">
    <property type="term" value="C:plasma membrane"/>
    <property type="evidence" value="ECO:0007669"/>
    <property type="project" value="TreeGrafter"/>
</dbReference>
<evidence type="ECO:0000256" key="2">
    <source>
        <dbReference type="ARBA" id="ARBA00009598"/>
    </source>
</evidence>
<feature type="transmembrane region" description="Helical" evidence="6">
    <location>
        <begin position="337"/>
        <end position="361"/>
    </location>
</feature>
<dbReference type="InterPro" id="IPR020846">
    <property type="entry name" value="MFS_dom"/>
</dbReference>
<dbReference type="Proteomes" id="UP000251120">
    <property type="component" value="Chromosome"/>
</dbReference>
<dbReference type="PANTHER" id="PTHR43826:SF3">
    <property type="entry name" value="GLUCOSE-6-PHOSPHATE EXCHANGER SLC37A4"/>
    <property type="match status" value="1"/>
</dbReference>
<dbReference type="InterPro" id="IPR011701">
    <property type="entry name" value="MFS"/>
</dbReference>
<dbReference type="InterPro" id="IPR036259">
    <property type="entry name" value="MFS_trans_sf"/>
</dbReference>
<feature type="transmembrane region" description="Helical" evidence="6">
    <location>
        <begin position="81"/>
        <end position="101"/>
    </location>
</feature>
<dbReference type="OrthoDB" id="3264704at2"/>
<keyword evidence="11" id="KW-1185">Reference proteome</keyword>
<keyword evidence="4 6" id="KW-1133">Transmembrane helix</keyword>
<protein>
    <submittedName>
        <fullName evidence="8">MFS transporter</fullName>
    </submittedName>
</protein>
<keyword evidence="3 6" id="KW-0812">Transmembrane</keyword>
<dbReference type="InterPro" id="IPR000849">
    <property type="entry name" value="Sugar_P_transporter"/>
</dbReference>
<reference evidence="9 11" key="2">
    <citation type="submission" date="2019-08" db="EMBL/GenBank/DDBJ databases">
        <title>Complete genome sequences of Francisella adeliensis (FSC1325 and FSC1326).</title>
        <authorList>
            <person name="Ohrman C."/>
            <person name="Uneklint I."/>
            <person name="Vallesi A."/>
            <person name="Karlsson L."/>
            <person name="Sjodin A."/>
        </authorList>
    </citation>
    <scope>NUCLEOTIDE SEQUENCE [LARGE SCALE GENOMIC DNA]</scope>
    <source>
        <strain evidence="9 11">FSC1325</strain>
    </source>
</reference>
<dbReference type="PROSITE" id="PS00942">
    <property type="entry name" value="GLPT"/>
    <property type="match status" value="1"/>
</dbReference>
<evidence type="ECO:0000256" key="5">
    <source>
        <dbReference type="ARBA" id="ARBA00023136"/>
    </source>
</evidence>
<dbReference type="PROSITE" id="PS50850">
    <property type="entry name" value="MFS"/>
    <property type="match status" value="1"/>
</dbReference>
<feature type="domain" description="Major facilitator superfamily (MFS) profile" evidence="7">
    <location>
        <begin position="20"/>
        <end position="428"/>
    </location>
</feature>
<evidence type="ECO:0000256" key="4">
    <source>
        <dbReference type="ARBA" id="ARBA00022989"/>
    </source>
</evidence>
<dbReference type="InterPro" id="IPR021159">
    <property type="entry name" value="Sugar-P_transporter_CS"/>
</dbReference>
<dbReference type="Proteomes" id="UP000681131">
    <property type="component" value="Chromosome"/>
</dbReference>
<dbReference type="Pfam" id="PF07690">
    <property type="entry name" value="MFS_1"/>
    <property type="match status" value="1"/>
</dbReference>
<dbReference type="PIRSF" id="PIRSF002808">
    <property type="entry name" value="Hexose_phosphate_transp"/>
    <property type="match status" value="1"/>
</dbReference>
<dbReference type="InterPro" id="IPR051337">
    <property type="entry name" value="OPA_Antiporter"/>
</dbReference>
<dbReference type="RefSeq" id="WP_112869529.1">
    <property type="nucleotide sequence ID" value="NZ_CP021781.1"/>
</dbReference>
<feature type="transmembrane region" description="Helical" evidence="6">
    <location>
        <begin position="150"/>
        <end position="169"/>
    </location>
</feature>
<dbReference type="GO" id="GO:0035435">
    <property type="term" value="P:phosphate ion transmembrane transport"/>
    <property type="evidence" value="ECO:0007669"/>
    <property type="project" value="TreeGrafter"/>
</dbReference>
<feature type="transmembrane region" description="Helical" evidence="6">
    <location>
        <begin position="312"/>
        <end position="331"/>
    </location>
</feature>
<feature type="transmembrane region" description="Helical" evidence="6">
    <location>
        <begin position="175"/>
        <end position="195"/>
    </location>
</feature>
<evidence type="ECO:0000256" key="1">
    <source>
        <dbReference type="ARBA" id="ARBA00004127"/>
    </source>
</evidence>
<accession>A0A2Z4XXA9</accession>